<evidence type="ECO:0000313" key="3">
    <source>
        <dbReference type="EMBL" id="MBB6355204.1"/>
    </source>
</evidence>
<protein>
    <submittedName>
        <fullName evidence="3">Glycine/D-amino acid oxidase-like deaminating enzyme</fullName>
    </submittedName>
</protein>
<dbReference type="PANTHER" id="PTHR13847">
    <property type="entry name" value="SARCOSINE DEHYDROGENASE-RELATED"/>
    <property type="match status" value="1"/>
</dbReference>
<dbReference type="AlphaFoldDB" id="A0A7X0F918"/>
<dbReference type="InterPro" id="IPR006076">
    <property type="entry name" value="FAD-dep_OxRdtase"/>
</dbReference>
<dbReference type="Gene3D" id="3.30.9.10">
    <property type="entry name" value="D-Amino Acid Oxidase, subunit A, domain 2"/>
    <property type="match status" value="1"/>
</dbReference>
<organism evidence="3 4">
    <name type="scientific">Aminobacter aganoensis</name>
    <dbReference type="NCBI Taxonomy" id="83264"/>
    <lineage>
        <taxon>Bacteria</taxon>
        <taxon>Pseudomonadati</taxon>
        <taxon>Pseudomonadota</taxon>
        <taxon>Alphaproteobacteria</taxon>
        <taxon>Hyphomicrobiales</taxon>
        <taxon>Phyllobacteriaceae</taxon>
        <taxon>Aminobacter</taxon>
    </lineage>
</organism>
<comment type="caution">
    <text evidence="3">The sequence shown here is derived from an EMBL/GenBank/DDBJ whole genome shotgun (WGS) entry which is preliminary data.</text>
</comment>
<sequence length="404" mass="43767">MTRKLDLRTGRPVWYAYRAPTVPTGRLTRDIKADVAIVGMGISGAMVAEALTDAGMSVACIDRRGPLLGSTSATTALVQYEIDKPLSKLVPGIGKDRAERAWRRSRLAVTNLMARIDELGIRCNVETRQSLYLAGDVLDASGLRAEVEARRLAGIHATYLPKAELRERFGIARDSAILSHGNLALDPRKLTAGLLLTAGQRKARFYAPAEATGIASSRDEVTVATRGGPTITVSHAVLATGYELVPGFPQVPDHQVISTWAIATQPQKRMLWPDAALIWEASDPYLYLRATTDGRVICGGEDEDFTDEARRDALIAEKSDRIAAKLKRLLPRLDTAPEFAWTGSFGTTATGLPYIGTLPRLPRVHAVMGYGGNGITYSRIAAEIVRAALCGNRDSDADLFGFPR</sequence>
<dbReference type="GO" id="GO:0016491">
    <property type="term" value="F:oxidoreductase activity"/>
    <property type="evidence" value="ECO:0007669"/>
    <property type="project" value="UniProtKB-KW"/>
</dbReference>
<dbReference type="GO" id="GO:0005737">
    <property type="term" value="C:cytoplasm"/>
    <property type="evidence" value="ECO:0007669"/>
    <property type="project" value="TreeGrafter"/>
</dbReference>
<evidence type="ECO:0000313" key="4">
    <source>
        <dbReference type="Proteomes" id="UP000536262"/>
    </source>
</evidence>
<accession>A0A7X0F918</accession>
<evidence type="ECO:0000256" key="1">
    <source>
        <dbReference type="ARBA" id="ARBA00023002"/>
    </source>
</evidence>
<dbReference type="EMBL" id="JACHOU010000006">
    <property type="protein sequence ID" value="MBB6355204.1"/>
    <property type="molecule type" value="Genomic_DNA"/>
</dbReference>
<name>A0A7X0F918_9HYPH</name>
<dbReference type="InterPro" id="IPR036188">
    <property type="entry name" value="FAD/NAD-bd_sf"/>
</dbReference>
<reference evidence="3 4" key="1">
    <citation type="submission" date="2020-08" db="EMBL/GenBank/DDBJ databases">
        <title>Genomic Encyclopedia of Type Strains, Phase IV (KMG-IV): sequencing the most valuable type-strain genomes for metagenomic binning, comparative biology and taxonomic classification.</title>
        <authorList>
            <person name="Goeker M."/>
        </authorList>
    </citation>
    <scope>NUCLEOTIDE SEQUENCE [LARGE SCALE GENOMIC DNA]</scope>
    <source>
        <strain evidence="3 4">DSM 7051</strain>
    </source>
</reference>
<evidence type="ECO:0000259" key="2">
    <source>
        <dbReference type="Pfam" id="PF01266"/>
    </source>
</evidence>
<dbReference type="Proteomes" id="UP000536262">
    <property type="component" value="Unassembled WGS sequence"/>
</dbReference>
<dbReference type="Gene3D" id="3.50.50.60">
    <property type="entry name" value="FAD/NAD(P)-binding domain"/>
    <property type="match status" value="1"/>
</dbReference>
<proteinExistence type="predicted"/>
<dbReference type="RefSeq" id="WP_184699824.1">
    <property type="nucleotide sequence ID" value="NZ_BAABEG010000001.1"/>
</dbReference>
<gene>
    <name evidence="3" type="ORF">GGR00_003003</name>
</gene>
<keyword evidence="1" id="KW-0560">Oxidoreductase</keyword>
<feature type="domain" description="FAD dependent oxidoreductase" evidence="2">
    <location>
        <begin position="34"/>
        <end position="385"/>
    </location>
</feature>
<dbReference type="PANTHER" id="PTHR13847:SF201">
    <property type="entry name" value="PUTATIBE OXIDOREDUCTASE"/>
    <property type="match status" value="1"/>
</dbReference>
<dbReference type="SUPFAM" id="SSF51905">
    <property type="entry name" value="FAD/NAD(P)-binding domain"/>
    <property type="match status" value="1"/>
</dbReference>
<keyword evidence="4" id="KW-1185">Reference proteome</keyword>
<dbReference type="Pfam" id="PF01266">
    <property type="entry name" value="DAO"/>
    <property type="match status" value="1"/>
</dbReference>